<sequence length="331" mass="37663">MTHRGDIGYELQSSLLVTDRDGAPICTPAQNLATKDGVLSTRAEEVLAPEKHLHELTQRITWLEQQNFAKPLVHIVDREADSVAHLRQWQAEGRQWLVRVKAGSTASHAGQSRALSQIAREMTYRKTRKVDYKGKPAIQWVGETAVVLTRQAQPFTKDRADRKTLRKSGEPLPARLVVSRILGADGHLLAEWYLLSNLEQEVADERLALWYYWRWRIESYFKLLKGGGHQLENWQQESGEAVFKRLLIASQACAVSWRLMRAKGEFAEQTRDFLVRLSGRQMKRSQPVTASALLAGLYMLLAMCETLEQYTPQELAGFAKEAIGWVASRRL</sequence>
<organism evidence="2 3">
    <name type="scientific">Pseudomonas wuhanensis</name>
    <dbReference type="NCBI Taxonomy" id="2954098"/>
    <lineage>
        <taxon>Bacteria</taxon>
        <taxon>Pseudomonadati</taxon>
        <taxon>Pseudomonadota</taxon>
        <taxon>Gammaproteobacteria</taxon>
        <taxon>Pseudomonadales</taxon>
        <taxon>Pseudomonadaceae</taxon>
        <taxon>Pseudomonas</taxon>
    </lineage>
</organism>
<dbReference type="InterPro" id="IPR002559">
    <property type="entry name" value="Transposase_11"/>
</dbReference>
<dbReference type="Proteomes" id="UP001230768">
    <property type="component" value="Chromosome"/>
</dbReference>
<dbReference type="Pfam" id="PF01609">
    <property type="entry name" value="DDE_Tnp_1"/>
    <property type="match status" value="1"/>
</dbReference>
<accession>A0ABY9GVH3</accession>
<dbReference type="PANTHER" id="PTHR33258">
    <property type="entry name" value="TRANSPOSASE INSL FOR INSERTION SEQUENCE ELEMENT IS186A-RELATED"/>
    <property type="match status" value="1"/>
</dbReference>
<reference evidence="2 3" key="1">
    <citation type="submission" date="2023-02" db="EMBL/GenBank/DDBJ databases">
        <title>Evolution of Hrp T3SS in non-pathogenic Pseudomonas fluorescens.</title>
        <authorList>
            <person name="Liao K."/>
            <person name="Wei H."/>
            <person name="Gu Y."/>
        </authorList>
    </citation>
    <scope>NUCLEOTIDE SEQUENCE [LARGE SCALE GENOMIC DNA]</scope>
    <source>
        <strain evidence="2 3">FP607</strain>
    </source>
</reference>
<dbReference type="SUPFAM" id="SSF53098">
    <property type="entry name" value="Ribonuclease H-like"/>
    <property type="match status" value="1"/>
</dbReference>
<dbReference type="RefSeq" id="WP_305483492.1">
    <property type="nucleotide sequence ID" value="NZ_CP117430.1"/>
</dbReference>
<keyword evidence="3" id="KW-1185">Reference proteome</keyword>
<feature type="domain" description="Transposase IS4-like" evidence="1">
    <location>
        <begin position="54"/>
        <end position="249"/>
    </location>
</feature>
<dbReference type="EMBL" id="CP117430">
    <property type="protein sequence ID" value="WLI19744.1"/>
    <property type="molecule type" value="Genomic_DNA"/>
</dbReference>
<dbReference type="InterPro" id="IPR012337">
    <property type="entry name" value="RNaseH-like_sf"/>
</dbReference>
<dbReference type="Gene3D" id="3.90.350.10">
    <property type="entry name" value="Transposase Inhibitor Protein From Tn5, Chain A, domain 1"/>
    <property type="match status" value="1"/>
</dbReference>
<name>A0ABY9GVH3_9PSED</name>
<evidence type="ECO:0000259" key="1">
    <source>
        <dbReference type="Pfam" id="PF01609"/>
    </source>
</evidence>
<protein>
    <submittedName>
        <fullName evidence="2">Transposase</fullName>
    </submittedName>
</protein>
<evidence type="ECO:0000313" key="2">
    <source>
        <dbReference type="EMBL" id="WLI19744.1"/>
    </source>
</evidence>
<gene>
    <name evidence="2" type="ORF">PSH88_06825</name>
</gene>
<evidence type="ECO:0000313" key="3">
    <source>
        <dbReference type="Proteomes" id="UP001230768"/>
    </source>
</evidence>
<dbReference type="PANTHER" id="PTHR33258:SF1">
    <property type="entry name" value="TRANSPOSASE INSL FOR INSERTION SEQUENCE ELEMENT IS186A-RELATED"/>
    <property type="match status" value="1"/>
</dbReference>
<proteinExistence type="predicted"/>